<keyword evidence="4 7" id="KW-0255">Endonuclease</keyword>
<dbReference type="EC" id="3.1.-.-" evidence="7"/>
<dbReference type="AlphaFoldDB" id="A0A9X4MV12"/>
<evidence type="ECO:0000256" key="7">
    <source>
        <dbReference type="HAMAP-Rule" id="MF_00009"/>
    </source>
</evidence>
<evidence type="ECO:0000313" key="8">
    <source>
        <dbReference type="EMBL" id="MDG4945411.1"/>
    </source>
</evidence>
<comment type="subcellular location">
    <subcellularLocation>
        <location evidence="7">Cytoplasm</location>
    </subcellularLocation>
</comment>
<protein>
    <recommendedName>
        <fullName evidence="7">Endoribonuclease YbeY</fullName>
        <ecNumber evidence="7">3.1.-.-</ecNumber>
    </recommendedName>
</protein>
<dbReference type="NCBIfam" id="TIGR00043">
    <property type="entry name" value="rRNA maturation RNase YbeY"/>
    <property type="match status" value="1"/>
</dbReference>
<evidence type="ECO:0000256" key="3">
    <source>
        <dbReference type="ARBA" id="ARBA00022723"/>
    </source>
</evidence>
<dbReference type="EMBL" id="JANCMU010000001">
    <property type="protein sequence ID" value="MDG4945411.1"/>
    <property type="molecule type" value="Genomic_DNA"/>
</dbReference>
<keyword evidence="3 7" id="KW-0479">Metal-binding</keyword>
<evidence type="ECO:0000256" key="5">
    <source>
        <dbReference type="ARBA" id="ARBA00022801"/>
    </source>
</evidence>
<dbReference type="InterPro" id="IPR002036">
    <property type="entry name" value="YbeY"/>
</dbReference>
<evidence type="ECO:0000313" key="9">
    <source>
        <dbReference type="Proteomes" id="UP001152599"/>
    </source>
</evidence>
<keyword evidence="7" id="KW-0698">rRNA processing</keyword>
<evidence type="ECO:0000256" key="1">
    <source>
        <dbReference type="ARBA" id="ARBA00010875"/>
    </source>
</evidence>
<proteinExistence type="inferred from homology"/>
<keyword evidence="7" id="KW-0963">Cytoplasm</keyword>
<reference evidence="8" key="1">
    <citation type="submission" date="2022-07" db="EMBL/GenBank/DDBJ databases">
        <title>Description and genome-wide analysis of Profundicola chukchiensis gen. nov., sp. nov., marine bacteria isolated from bottom sediments of the Chukchi Sea.</title>
        <authorList>
            <person name="Romanenko L."/>
            <person name="Otstavnykh N."/>
            <person name="Kurilenko V."/>
            <person name="Eremeev V."/>
            <person name="Velansky P."/>
            <person name="Mikhailov V."/>
            <person name="Isaeva M."/>
        </authorList>
    </citation>
    <scope>NUCLEOTIDE SEQUENCE</scope>
    <source>
        <strain evidence="8">KMM 9713</strain>
    </source>
</reference>
<keyword evidence="7" id="KW-0690">Ribosome biogenesis</keyword>
<dbReference type="PROSITE" id="PS01306">
    <property type="entry name" value="UPF0054"/>
    <property type="match status" value="1"/>
</dbReference>
<dbReference type="PANTHER" id="PTHR46986">
    <property type="entry name" value="ENDORIBONUCLEASE YBEY, CHLOROPLASTIC"/>
    <property type="match status" value="1"/>
</dbReference>
<name>A0A9X4MV12_9FLAO</name>
<sequence>MVYFFTETEFELQDQDFYRDWIYACIDKEQAKIGNVNVIFCDDEYLLEINRNHLQHDYFTDIITFDYSDESEINGDIFISIDRVSDHAFEYDTTFDKELARVIIHGFLHLLGYNDHTEEEQKIMRQKEDESIDFLYHDSEE</sequence>
<dbReference type="GO" id="GO:0008270">
    <property type="term" value="F:zinc ion binding"/>
    <property type="evidence" value="ECO:0007669"/>
    <property type="project" value="UniProtKB-UniRule"/>
</dbReference>
<organism evidence="8 9">
    <name type="scientific">Profundicola chukchiensis</name>
    <dbReference type="NCBI Taxonomy" id="2961959"/>
    <lineage>
        <taxon>Bacteria</taxon>
        <taxon>Pseudomonadati</taxon>
        <taxon>Bacteroidota</taxon>
        <taxon>Flavobacteriia</taxon>
        <taxon>Flavobacteriales</taxon>
        <taxon>Weeksellaceae</taxon>
        <taxon>Profundicola</taxon>
    </lineage>
</organism>
<feature type="binding site" evidence="7">
    <location>
        <position position="115"/>
    </location>
    <ligand>
        <name>Zn(2+)</name>
        <dbReference type="ChEBI" id="CHEBI:29105"/>
        <note>catalytic</note>
    </ligand>
</feature>
<dbReference type="Proteomes" id="UP001152599">
    <property type="component" value="Unassembled WGS sequence"/>
</dbReference>
<evidence type="ECO:0000256" key="2">
    <source>
        <dbReference type="ARBA" id="ARBA00022722"/>
    </source>
</evidence>
<comment type="cofactor">
    <cofactor evidence="7">
        <name>Zn(2+)</name>
        <dbReference type="ChEBI" id="CHEBI:29105"/>
    </cofactor>
    <text evidence="7">Binds 1 zinc ion.</text>
</comment>
<dbReference type="GO" id="GO:0004521">
    <property type="term" value="F:RNA endonuclease activity"/>
    <property type="evidence" value="ECO:0007669"/>
    <property type="project" value="UniProtKB-UniRule"/>
</dbReference>
<dbReference type="HAMAP" id="MF_00009">
    <property type="entry name" value="Endoribonucl_YbeY"/>
    <property type="match status" value="1"/>
</dbReference>
<dbReference type="GO" id="GO:0005737">
    <property type="term" value="C:cytoplasm"/>
    <property type="evidence" value="ECO:0007669"/>
    <property type="project" value="UniProtKB-SubCell"/>
</dbReference>
<gene>
    <name evidence="7 8" type="primary">ybeY</name>
    <name evidence="8" type="ORF">NMK71_03210</name>
</gene>
<dbReference type="Pfam" id="PF02130">
    <property type="entry name" value="YbeY"/>
    <property type="match status" value="1"/>
</dbReference>
<comment type="function">
    <text evidence="7">Single strand-specific metallo-endoribonuclease involved in late-stage 70S ribosome quality control and in maturation of the 3' terminus of the 16S rRNA.</text>
</comment>
<dbReference type="SUPFAM" id="SSF55486">
    <property type="entry name" value="Metalloproteases ('zincins'), catalytic domain"/>
    <property type="match status" value="1"/>
</dbReference>
<accession>A0A9X4MV12</accession>
<keyword evidence="6 7" id="KW-0862">Zinc</keyword>
<dbReference type="RefSeq" id="WP_304416872.1">
    <property type="nucleotide sequence ID" value="NZ_JANAIE010000003.1"/>
</dbReference>
<keyword evidence="9" id="KW-1185">Reference proteome</keyword>
<keyword evidence="5 7" id="KW-0378">Hydrolase</keyword>
<evidence type="ECO:0000256" key="6">
    <source>
        <dbReference type="ARBA" id="ARBA00022833"/>
    </source>
</evidence>
<keyword evidence="2 7" id="KW-0540">Nuclease</keyword>
<dbReference type="InterPro" id="IPR023091">
    <property type="entry name" value="MetalPrtase_cat_dom_sf_prd"/>
</dbReference>
<dbReference type="GO" id="GO:0006364">
    <property type="term" value="P:rRNA processing"/>
    <property type="evidence" value="ECO:0007669"/>
    <property type="project" value="UniProtKB-UniRule"/>
</dbReference>
<dbReference type="Gene3D" id="3.40.390.30">
    <property type="entry name" value="Metalloproteases ('zincins'), catalytic domain"/>
    <property type="match status" value="1"/>
</dbReference>
<dbReference type="InterPro" id="IPR020549">
    <property type="entry name" value="YbeY_CS"/>
</dbReference>
<evidence type="ECO:0000256" key="4">
    <source>
        <dbReference type="ARBA" id="ARBA00022759"/>
    </source>
</evidence>
<comment type="similarity">
    <text evidence="1 7">Belongs to the endoribonuclease YbeY family.</text>
</comment>
<feature type="binding site" evidence="7">
    <location>
        <position position="109"/>
    </location>
    <ligand>
        <name>Zn(2+)</name>
        <dbReference type="ChEBI" id="CHEBI:29105"/>
        <note>catalytic</note>
    </ligand>
</feature>
<dbReference type="PANTHER" id="PTHR46986:SF1">
    <property type="entry name" value="ENDORIBONUCLEASE YBEY, CHLOROPLASTIC"/>
    <property type="match status" value="1"/>
</dbReference>
<dbReference type="GO" id="GO:0004222">
    <property type="term" value="F:metalloendopeptidase activity"/>
    <property type="evidence" value="ECO:0007669"/>
    <property type="project" value="InterPro"/>
</dbReference>
<comment type="caution">
    <text evidence="8">The sequence shown here is derived from an EMBL/GenBank/DDBJ whole genome shotgun (WGS) entry which is preliminary data.</text>
</comment>
<feature type="binding site" evidence="7">
    <location>
        <position position="105"/>
    </location>
    <ligand>
        <name>Zn(2+)</name>
        <dbReference type="ChEBI" id="CHEBI:29105"/>
        <note>catalytic</note>
    </ligand>
</feature>